<evidence type="ECO:0000313" key="10">
    <source>
        <dbReference type="EMBL" id="EAU45541.1"/>
    </source>
</evidence>
<keyword evidence="3 5" id="KW-0378">Hydrolase</keyword>
<feature type="binding site" evidence="7">
    <location>
        <position position="230"/>
    </location>
    <ligand>
        <name>substrate</name>
    </ligand>
</feature>
<protein>
    <submittedName>
        <fullName evidence="10">N-acetylglucosamine-6-phosphate deacetylase</fullName>
    </submittedName>
</protein>
<dbReference type="AlphaFoldDB" id="Q0FMW1"/>
<dbReference type="SUPFAM" id="SSF51338">
    <property type="entry name" value="Composite domain of metallo-dependent hydrolases"/>
    <property type="match status" value="1"/>
</dbReference>
<dbReference type="SUPFAM" id="SSF51556">
    <property type="entry name" value="Metallo-dependent hydrolases"/>
    <property type="match status" value="1"/>
</dbReference>
<dbReference type="OrthoDB" id="9776488at2"/>
<gene>
    <name evidence="10" type="ORF">R2601_18103</name>
</gene>
<dbReference type="PANTHER" id="PTHR11113:SF14">
    <property type="entry name" value="N-ACETYLGLUCOSAMINE-6-PHOSPHATE DEACETYLASE"/>
    <property type="match status" value="1"/>
</dbReference>
<dbReference type="EMBL" id="AATQ01000025">
    <property type="protein sequence ID" value="EAU45541.1"/>
    <property type="molecule type" value="Genomic_DNA"/>
</dbReference>
<keyword evidence="11" id="KW-1185">Reference proteome</keyword>
<evidence type="ECO:0000256" key="4">
    <source>
        <dbReference type="ARBA" id="ARBA00023277"/>
    </source>
</evidence>
<organism evidence="10 11">
    <name type="scientific">Salipiger bermudensis (strain DSM 26914 / JCM 13377 / KCTC 12554 / HTCC2601)</name>
    <name type="common">Pelagibaca bermudensis</name>
    <dbReference type="NCBI Taxonomy" id="314265"/>
    <lineage>
        <taxon>Bacteria</taxon>
        <taxon>Pseudomonadati</taxon>
        <taxon>Pseudomonadota</taxon>
        <taxon>Alphaproteobacteria</taxon>
        <taxon>Rhodobacterales</taxon>
        <taxon>Roseobacteraceae</taxon>
        <taxon>Salipiger</taxon>
    </lineage>
</organism>
<dbReference type="Proteomes" id="UP000006230">
    <property type="component" value="Unassembled WGS sequence"/>
</dbReference>
<dbReference type="Gene3D" id="3.20.20.140">
    <property type="entry name" value="Metal-dependent hydrolases"/>
    <property type="match status" value="1"/>
</dbReference>
<dbReference type="PIRSF" id="PIRSF038994">
    <property type="entry name" value="NagA"/>
    <property type="match status" value="1"/>
</dbReference>
<dbReference type="Pfam" id="PF01979">
    <property type="entry name" value="Amidohydro_1"/>
    <property type="match status" value="1"/>
</dbReference>
<feature type="binding site" evidence="8">
    <location>
        <position position="198"/>
    </location>
    <ligand>
        <name>Zn(2+)</name>
        <dbReference type="ChEBI" id="CHEBI:29105"/>
    </ligand>
</feature>
<dbReference type="PANTHER" id="PTHR11113">
    <property type="entry name" value="N-ACETYLGLUCOSAMINE-6-PHOSPHATE DEACETYLASE"/>
    <property type="match status" value="1"/>
</dbReference>
<dbReference type="HOGENOM" id="CLU_032482_2_2_5"/>
<name>Q0FMW1_SALBH</name>
<feature type="binding site" evidence="7">
    <location>
        <position position="143"/>
    </location>
    <ligand>
        <name>substrate</name>
    </ligand>
</feature>
<keyword evidence="2 8" id="KW-0479">Metal-binding</keyword>
<dbReference type="Gene3D" id="2.30.40.10">
    <property type="entry name" value="Urease, subunit C, domain 1"/>
    <property type="match status" value="1"/>
</dbReference>
<feature type="domain" description="Amidohydrolase-related" evidence="9">
    <location>
        <begin position="55"/>
        <end position="364"/>
    </location>
</feature>
<feature type="active site" description="Proton donor/acceptor" evidence="6">
    <location>
        <position position="276"/>
    </location>
</feature>
<keyword evidence="4 5" id="KW-0119">Carbohydrate metabolism</keyword>
<dbReference type="GO" id="GO:0006046">
    <property type="term" value="P:N-acetylglucosamine catabolic process"/>
    <property type="evidence" value="ECO:0007669"/>
    <property type="project" value="TreeGrafter"/>
</dbReference>
<comment type="caution">
    <text evidence="10">The sequence shown here is derived from an EMBL/GenBank/DDBJ whole genome shotgun (WGS) entry which is preliminary data.</text>
</comment>
<dbReference type="RefSeq" id="WP_007797574.1">
    <property type="nucleotide sequence ID" value="NZ_DS022276.1"/>
</dbReference>
<evidence type="ECO:0000313" key="11">
    <source>
        <dbReference type="Proteomes" id="UP000006230"/>
    </source>
</evidence>
<feature type="binding site" evidence="8">
    <location>
        <position position="219"/>
    </location>
    <ligand>
        <name>Zn(2+)</name>
        <dbReference type="ChEBI" id="CHEBI:29105"/>
    </ligand>
</feature>
<dbReference type="STRING" id="314265.R2601_18103"/>
<feature type="binding site" evidence="7">
    <location>
        <begin position="222"/>
        <end position="223"/>
    </location>
    <ligand>
        <name>substrate</name>
    </ligand>
</feature>
<feature type="binding site" evidence="8">
    <location>
        <position position="132"/>
    </location>
    <ligand>
        <name>Zn(2+)</name>
        <dbReference type="ChEBI" id="CHEBI:29105"/>
    </ligand>
</feature>
<dbReference type="InterPro" id="IPR011059">
    <property type="entry name" value="Metal-dep_hydrolase_composite"/>
</dbReference>
<dbReference type="eggNOG" id="COG1820">
    <property type="taxonomic scope" value="Bacteria"/>
</dbReference>
<dbReference type="GO" id="GO:0008448">
    <property type="term" value="F:N-acetylglucosamine-6-phosphate deacetylase activity"/>
    <property type="evidence" value="ECO:0007669"/>
    <property type="project" value="InterPro"/>
</dbReference>
<dbReference type="NCBIfam" id="TIGR00221">
    <property type="entry name" value="nagA"/>
    <property type="match status" value="1"/>
</dbReference>
<dbReference type="GO" id="GO:0046872">
    <property type="term" value="F:metal ion binding"/>
    <property type="evidence" value="ECO:0007669"/>
    <property type="project" value="UniProtKB-KW"/>
</dbReference>
<evidence type="ECO:0000256" key="1">
    <source>
        <dbReference type="ARBA" id="ARBA00010716"/>
    </source>
</evidence>
<evidence type="ECO:0000256" key="3">
    <source>
        <dbReference type="ARBA" id="ARBA00022801"/>
    </source>
</evidence>
<feature type="binding site" evidence="7">
    <location>
        <begin position="309"/>
        <end position="311"/>
    </location>
    <ligand>
        <name>substrate</name>
    </ligand>
</feature>
<evidence type="ECO:0000259" key="9">
    <source>
        <dbReference type="Pfam" id="PF01979"/>
    </source>
</evidence>
<evidence type="ECO:0000256" key="7">
    <source>
        <dbReference type="PIRSR" id="PIRSR038994-2"/>
    </source>
</evidence>
<dbReference type="InterPro" id="IPR006680">
    <property type="entry name" value="Amidohydro-rel"/>
</dbReference>
<evidence type="ECO:0000256" key="8">
    <source>
        <dbReference type="PIRSR" id="PIRSR038994-3"/>
    </source>
</evidence>
<dbReference type="InterPro" id="IPR003764">
    <property type="entry name" value="GlcNAc_6-P_deAcase"/>
</dbReference>
<proteinExistence type="inferred from homology"/>
<evidence type="ECO:0000256" key="5">
    <source>
        <dbReference type="PIRNR" id="PIRNR038994"/>
    </source>
</evidence>
<reference evidence="10 11" key="1">
    <citation type="journal article" date="2010" name="J. Bacteriol.">
        <title>Genome sequences of Pelagibaca bermudensis HTCC2601T and Maritimibacter alkaliphilus HTCC2654T, the type strains of two marine Roseobacter genera.</title>
        <authorList>
            <person name="Thrash J.C."/>
            <person name="Cho J.C."/>
            <person name="Ferriera S."/>
            <person name="Johnson J."/>
            <person name="Vergin K.L."/>
            <person name="Giovannoni S.J."/>
        </authorList>
    </citation>
    <scope>NUCLEOTIDE SEQUENCE [LARGE SCALE GENOMIC DNA]</scope>
    <source>
        <strain evidence="11">DSM 26914 / JCM 13377 / KCTC 12554 / HTCC2601</strain>
    </source>
</reference>
<feature type="binding site" evidence="7">
    <location>
        <position position="254"/>
    </location>
    <ligand>
        <name>substrate</name>
    </ligand>
</feature>
<comment type="cofactor">
    <cofactor evidence="8">
        <name>a divalent metal cation</name>
        <dbReference type="ChEBI" id="CHEBI:60240"/>
    </cofactor>
    <text evidence="8">Binds 1 divalent metal cation per subunit.</text>
</comment>
<sequence>MTMTETTYHGGPIFDGQRLLHGHALRIEAGRVTALAPEAELAAAGEVVDLGGDLLAPGYVDLQVNGGGGVMVNDGPTVSGLATIAEAHRRLGSTTILPTLITDTPERSRAAIEAVAQAIAEGVPGIGGLHLEGPHLALSRKGAHDGALIRPMTEADLSMLRDAARRLPVLKVTIAPENTTQAQVAALAEAGALVSLGHTDASYDTCLAYARAGASCVTHLFNAMRGLDKREPGVVGAALASQALAAGLIADGVHVHPAAMRIALAARPEGIFLVTDAMAVAGTEAKGFRLNGREITRADGRLVLQDGTLAGADLDLTRAINLLVSDLGLPLEPALAMATSIPARLANLGQGIGTLAAGAPARAIRLRHRAQGLALIAPL</sequence>
<evidence type="ECO:0000256" key="2">
    <source>
        <dbReference type="ARBA" id="ARBA00022723"/>
    </source>
</evidence>
<comment type="similarity">
    <text evidence="1 5">Belongs to the metallo-dependent hydrolases superfamily. NagA family.</text>
</comment>
<evidence type="ECO:0000256" key="6">
    <source>
        <dbReference type="PIRSR" id="PIRSR038994-1"/>
    </source>
</evidence>
<dbReference type="InterPro" id="IPR032466">
    <property type="entry name" value="Metal_Hydrolase"/>
</dbReference>
<accession>Q0FMW1</accession>